<dbReference type="Pfam" id="PF00535">
    <property type="entry name" value="Glycos_transf_2"/>
    <property type="match status" value="1"/>
</dbReference>
<dbReference type="SUPFAM" id="SSF53448">
    <property type="entry name" value="Nucleotide-diphospho-sugar transferases"/>
    <property type="match status" value="1"/>
</dbReference>
<keyword evidence="2" id="KW-0808">Transferase</keyword>
<dbReference type="AlphaFoldDB" id="A0A3B1DQV4"/>
<dbReference type="PANTHER" id="PTHR48090">
    <property type="entry name" value="UNDECAPRENYL-PHOSPHATE 4-DEOXY-4-FORMAMIDO-L-ARABINOSE TRANSFERASE-RELATED"/>
    <property type="match status" value="1"/>
</dbReference>
<organism evidence="2">
    <name type="scientific">hydrothermal vent metagenome</name>
    <dbReference type="NCBI Taxonomy" id="652676"/>
    <lineage>
        <taxon>unclassified sequences</taxon>
        <taxon>metagenomes</taxon>
        <taxon>ecological metagenomes</taxon>
    </lineage>
</organism>
<evidence type="ECO:0000313" key="2">
    <source>
        <dbReference type="EMBL" id="VAX41251.1"/>
    </source>
</evidence>
<accession>A0A3B1DQV4</accession>
<gene>
    <name evidence="2" type="ORF">MNBD_PLANCTO02-786</name>
</gene>
<dbReference type="InterPro" id="IPR050256">
    <property type="entry name" value="Glycosyltransferase_2"/>
</dbReference>
<dbReference type="GO" id="GO:0016740">
    <property type="term" value="F:transferase activity"/>
    <property type="evidence" value="ECO:0007669"/>
    <property type="project" value="UniProtKB-KW"/>
</dbReference>
<dbReference type="InterPro" id="IPR001173">
    <property type="entry name" value="Glyco_trans_2-like"/>
</dbReference>
<dbReference type="InterPro" id="IPR029044">
    <property type="entry name" value="Nucleotide-diphossugar_trans"/>
</dbReference>
<sequence length="272" mass="30332">MTSSNLSLSGKTKTIVSSARPQGKTIVVMPAYNAATTLKQTIDDFPPDTVDEIILVDDCSSDNTVSVARALGITVIEHQSNTGYGGNQKTCYQHALDAGADYVVMVHPDFQYDSRVIGVAVEILRLGICDFVLGSRIRTRAEALKGGMPLYKYVANRGLTIFENMALGQNLGEFHSGFRAYRREVLETIPFQENSDDFVFDSQFIAQAVHFGFKLGDIPVPVRYFSEASSISFRRSMRYGLTTLWVIARYWLNRLGISKSKLFKKKQKTNLT</sequence>
<dbReference type="EMBL" id="UOGL01000525">
    <property type="protein sequence ID" value="VAX41251.1"/>
    <property type="molecule type" value="Genomic_DNA"/>
</dbReference>
<feature type="domain" description="Glycosyltransferase 2-like" evidence="1">
    <location>
        <begin position="27"/>
        <end position="188"/>
    </location>
</feature>
<dbReference type="PANTHER" id="PTHR48090:SF7">
    <property type="entry name" value="RFBJ PROTEIN"/>
    <property type="match status" value="1"/>
</dbReference>
<name>A0A3B1DQV4_9ZZZZ</name>
<dbReference type="Gene3D" id="3.90.550.10">
    <property type="entry name" value="Spore Coat Polysaccharide Biosynthesis Protein SpsA, Chain A"/>
    <property type="match status" value="1"/>
</dbReference>
<protein>
    <submittedName>
        <fullName evidence="2">Glycosyl transferase, group 2 family</fullName>
    </submittedName>
</protein>
<proteinExistence type="predicted"/>
<reference evidence="2" key="1">
    <citation type="submission" date="2018-06" db="EMBL/GenBank/DDBJ databases">
        <authorList>
            <person name="Zhirakovskaya E."/>
        </authorList>
    </citation>
    <scope>NUCLEOTIDE SEQUENCE</scope>
</reference>
<evidence type="ECO:0000259" key="1">
    <source>
        <dbReference type="Pfam" id="PF00535"/>
    </source>
</evidence>
<dbReference type="CDD" id="cd04179">
    <property type="entry name" value="DPM_DPG-synthase_like"/>
    <property type="match status" value="1"/>
</dbReference>